<name>A0A1I6RTV5_9ACTN</name>
<evidence type="ECO:0000256" key="3">
    <source>
        <dbReference type="ARBA" id="ARBA00022679"/>
    </source>
</evidence>
<dbReference type="RefSeq" id="WP_051131120.1">
    <property type="nucleotide sequence ID" value="NZ_FPAB01000003.1"/>
</dbReference>
<keyword evidence="6 13" id="KW-0573">Peptidoglycan synthesis</keyword>
<keyword evidence="4" id="KW-0732">Signal</keyword>
<dbReference type="GO" id="GO:0005576">
    <property type="term" value="C:extracellular region"/>
    <property type="evidence" value="ECO:0007669"/>
    <property type="project" value="TreeGrafter"/>
</dbReference>
<feature type="domain" description="L,D-TPase catalytic" evidence="14">
    <location>
        <begin position="255"/>
        <end position="380"/>
    </location>
</feature>
<dbReference type="Pfam" id="PF03734">
    <property type="entry name" value="YkuD"/>
    <property type="match status" value="1"/>
</dbReference>
<keyword evidence="2" id="KW-1003">Cell membrane</keyword>
<evidence type="ECO:0000256" key="1">
    <source>
        <dbReference type="ARBA" id="ARBA00004752"/>
    </source>
</evidence>
<comment type="pathway">
    <text evidence="1 13">Cell wall biogenesis; peptidoglycan biosynthesis.</text>
</comment>
<dbReference type="GO" id="GO:0018104">
    <property type="term" value="P:peptidoglycan-protein cross-linking"/>
    <property type="evidence" value="ECO:0007669"/>
    <property type="project" value="TreeGrafter"/>
</dbReference>
<evidence type="ECO:0000256" key="12">
    <source>
        <dbReference type="ARBA" id="ARBA00060592"/>
    </source>
</evidence>
<dbReference type="GO" id="GO:0016746">
    <property type="term" value="F:acyltransferase activity"/>
    <property type="evidence" value="ECO:0007669"/>
    <property type="project" value="UniProtKB-KW"/>
</dbReference>
<evidence type="ECO:0000256" key="6">
    <source>
        <dbReference type="ARBA" id="ARBA00022984"/>
    </source>
</evidence>
<evidence type="ECO:0000256" key="4">
    <source>
        <dbReference type="ARBA" id="ARBA00022729"/>
    </source>
</evidence>
<evidence type="ECO:0000256" key="7">
    <source>
        <dbReference type="ARBA" id="ARBA00023136"/>
    </source>
</evidence>
<dbReference type="AlphaFoldDB" id="A0A1I6RTV5"/>
<dbReference type="GO" id="GO:0071972">
    <property type="term" value="F:peptidoglycan L,D-transpeptidase activity"/>
    <property type="evidence" value="ECO:0007669"/>
    <property type="project" value="TreeGrafter"/>
</dbReference>
<sequence>MGHVRGISDSAPSRAVASRRTALSCALILAPLMVWVTACSDSSRSLTGTPYDATEQLSFGPAGDSTAAVDPDAPLKITSTDTDGRITDVVATDAVGRTITGQLSEDGSSWHSTTPLAAGASYTVQVSTENDSGRPGRGTHTFTTGDSAAAPLEIELGPTAGTYGVGQPLTAELSEEVADPAERAVVESALVVASEPQVEGSWHWVDDTLLHYRPKEYWPAGSSVTVRSELAGLHIRDGLRGGAAQELQLSIGDRVEALADISGHWMTVSRNGEVLRTIPITTGKEGFATRDGKKVVLGQERNVRMTGTSIGIPAGSSESYDLDVSWATRLTWSGEYVHAAPWSVGSQGSANVSHGCTGMSDANAQWFFETVRPGDIVEHINGFGEDMAPFGNGFGDWNLSWEAWLAGSALHAPDGPAEAAGSPSRLAPAL</sequence>
<reference evidence="16" key="1">
    <citation type="submission" date="2016-10" db="EMBL/GenBank/DDBJ databases">
        <authorList>
            <person name="Varghese N."/>
            <person name="Submissions S."/>
        </authorList>
    </citation>
    <scope>NUCLEOTIDE SEQUENCE [LARGE SCALE GENOMIC DNA]</scope>
    <source>
        <strain evidence="16">CGMCC 4.7047</strain>
    </source>
</reference>
<gene>
    <name evidence="15" type="ORF">SAMN05444716_103399</name>
</gene>
<proteinExistence type="predicted"/>
<keyword evidence="8" id="KW-0564">Palmitate</keyword>
<keyword evidence="9 15" id="KW-0449">Lipoprotein</keyword>
<evidence type="ECO:0000259" key="14">
    <source>
        <dbReference type="PROSITE" id="PS52029"/>
    </source>
</evidence>
<feature type="active site" description="Proton donor/acceptor" evidence="13">
    <location>
        <position position="338"/>
    </location>
</feature>
<keyword evidence="16" id="KW-1185">Reference proteome</keyword>
<dbReference type="InterPro" id="IPR005490">
    <property type="entry name" value="LD_TPept_cat_dom"/>
</dbReference>
<protein>
    <submittedName>
        <fullName evidence="15">Lipoprotein-anchoring transpeptidase ErfK/SrfK</fullName>
    </submittedName>
</protein>
<dbReference type="Gene3D" id="2.60.40.3780">
    <property type="match status" value="1"/>
</dbReference>
<dbReference type="InterPro" id="IPR050979">
    <property type="entry name" value="LD-transpeptidase"/>
</dbReference>
<comment type="pathway">
    <text evidence="12">Glycan biosynthesis.</text>
</comment>
<dbReference type="InterPro" id="IPR038063">
    <property type="entry name" value="Transpep_catalytic_dom"/>
</dbReference>
<keyword evidence="11 13" id="KW-0961">Cell wall biogenesis/degradation</keyword>
<dbReference type="FunFam" id="2.40.440.10:FF:000005">
    <property type="entry name" value="L,D-transpeptidase 2"/>
    <property type="match status" value="1"/>
</dbReference>
<keyword evidence="7" id="KW-0472">Membrane</keyword>
<evidence type="ECO:0000256" key="8">
    <source>
        <dbReference type="ARBA" id="ARBA00023139"/>
    </source>
</evidence>
<feature type="active site" description="Nucleophile" evidence="13">
    <location>
        <position position="356"/>
    </location>
</feature>
<evidence type="ECO:0000256" key="5">
    <source>
        <dbReference type="ARBA" id="ARBA00022960"/>
    </source>
</evidence>
<keyword evidence="10" id="KW-0012">Acyltransferase</keyword>
<dbReference type="Gene3D" id="2.40.440.10">
    <property type="entry name" value="L,D-transpeptidase catalytic domain-like"/>
    <property type="match status" value="1"/>
</dbReference>
<evidence type="ECO:0000256" key="10">
    <source>
        <dbReference type="ARBA" id="ARBA00023315"/>
    </source>
</evidence>
<keyword evidence="3" id="KW-0808">Transferase</keyword>
<accession>A0A1I6RTV5</accession>
<organism evidence="15 16">
    <name type="scientific">Streptomyces harbinensis</name>
    <dbReference type="NCBI Taxonomy" id="1176198"/>
    <lineage>
        <taxon>Bacteria</taxon>
        <taxon>Bacillati</taxon>
        <taxon>Actinomycetota</taxon>
        <taxon>Actinomycetes</taxon>
        <taxon>Kitasatosporales</taxon>
        <taxon>Streptomycetaceae</taxon>
        <taxon>Streptomyces</taxon>
    </lineage>
</organism>
<dbReference type="Pfam" id="PF17964">
    <property type="entry name" value="Big_10"/>
    <property type="match status" value="1"/>
</dbReference>
<evidence type="ECO:0000313" key="16">
    <source>
        <dbReference type="Proteomes" id="UP000198873"/>
    </source>
</evidence>
<dbReference type="InterPro" id="IPR041280">
    <property type="entry name" value="Big_10"/>
</dbReference>
<keyword evidence="5 13" id="KW-0133">Cell shape</keyword>
<dbReference type="Gene3D" id="2.60.40.3710">
    <property type="match status" value="1"/>
</dbReference>
<dbReference type="CDD" id="cd16913">
    <property type="entry name" value="YkuD_like"/>
    <property type="match status" value="1"/>
</dbReference>
<dbReference type="SUPFAM" id="SSF141523">
    <property type="entry name" value="L,D-transpeptidase catalytic domain-like"/>
    <property type="match status" value="1"/>
</dbReference>
<evidence type="ECO:0000256" key="11">
    <source>
        <dbReference type="ARBA" id="ARBA00023316"/>
    </source>
</evidence>
<evidence type="ECO:0000256" key="9">
    <source>
        <dbReference type="ARBA" id="ARBA00023288"/>
    </source>
</evidence>
<dbReference type="PANTHER" id="PTHR30582:SF2">
    <property type="entry name" value="L,D-TRANSPEPTIDASE YCIB-RELATED"/>
    <property type="match status" value="1"/>
</dbReference>
<dbReference type="Proteomes" id="UP000198873">
    <property type="component" value="Unassembled WGS sequence"/>
</dbReference>
<dbReference type="STRING" id="1176198.SAMN05444716_103399"/>
<evidence type="ECO:0000256" key="2">
    <source>
        <dbReference type="ARBA" id="ARBA00022475"/>
    </source>
</evidence>
<evidence type="ECO:0000256" key="13">
    <source>
        <dbReference type="PROSITE-ProRule" id="PRU01373"/>
    </source>
</evidence>
<dbReference type="PANTHER" id="PTHR30582">
    <property type="entry name" value="L,D-TRANSPEPTIDASE"/>
    <property type="match status" value="1"/>
</dbReference>
<dbReference type="PROSITE" id="PS52029">
    <property type="entry name" value="LD_TPASE"/>
    <property type="match status" value="1"/>
</dbReference>
<dbReference type="GO" id="GO:0008360">
    <property type="term" value="P:regulation of cell shape"/>
    <property type="evidence" value="ECO:0007669"/>
    <property type="project" value="UniProtKB-UniRule"/>
</dbReference>
<dbReference type="UniPathway" id="UPA00219"/>
<evidence type="ECO:0000313" key="15">
    <source>
        <dbReference type="EMBL" id="SFS68151.1"/>
    </source>
</evidence>
<dbReference type="EMBL" id="FPAB01000003">
    <property type="protein sequence ID" value="SFS68151.1"/>
    <property type="molecule type" value="Genomic_DNA"/>
</dbReference>
<dbReference type="GO" id="GO:0071555">
    <property type="term" value="P:cell wall organization"/>
    <property type="evidence" value="ECO:0007669"/>
    <property type="project" value="UniProtKB-UniRule"/>
</dbReference>